<reference evidence="10" key="1">
    <citation type="submission" date="2018-05" db="EMBL/GenBank/DDBJ databases">
        <authorList>
            <person name="Lu D."/>
        </authorList>
    </citation>
    <scope>NUCLEOTIDE SEQUENCE [LARGE SCALE GENOMIC DNA]</scope>
    <source>
        <strain evidence="10">F01</strain>
    </source>
</reference>
<keyword evidence="6" id="KW-1133">Transmembrane helix</keyword>
<dbReference type="PANTHER" id="PTHR39583:SF2">
    <property type="entry name" value="TYPE II SECRETION SYSTEM PROTEIN J"/>
    <property type="match status" value="1"/>
</dbReference>
<organism evidence="9 10">
    <name type="scientific">Marinobacter vulgaris</name>
    <dbReference type="NCBI Taxonomy" id="1928331"/>
    <lineage>
        <taxon>Bacteria</taxon>
        <taxon>Pseudomonadati</taxon>
        <taxon>Pseudomonadota</taxon>
        <taxon>Gammaproteobacteria</taxon>
        <taxon>Pseudomonadales</taxon>
        <taxon>Marinobacteraceae</taxon>
        <taxon>Marinobacter</taxon>
    </lineage>
</organism>
<name>A0A2V4A0X6_9GAMM</name>
<dbReference type="Gene3D" id="2.10.70.20">
    <property type="entry name" value="gspk-gspi-gspj complex like domains"/>
    <property type="match status" value="1"/>
</dbReference>
<feature type="compositionally biased region" description="Acidic residues" evidence="8">
    <location>
        <begin position="212"/>
        <end position="226"/>
    </location>
</feature>
<dbReference type="NCBIfam" id="TIGR01711">
    <property type="entry name" value="gspJ"/>
    <property type="match status" value="1"/>
</dbReference>
<evidence type="ECO:0000256" key="5">
    <source>
        <dbReference type="ARBA" id="ARBA00022692"/>
    </source>
</evidence>
<dbReference type="InterPro" id="IPR051621">
    <property type="entry name" value="T2SS_protein_J"/>
</dbReference>
<dbReference type="PANTHER" id="PTHR39583">
    <property type="entry name" value="TYPE II SECRETION SYSTEM PROTEIN J-RELATED"/>
    <property type="match status" value="1"/>
</dbReference>
<dbReference type="GO" id="GO:0015627">
    <property type="term" value="C:type II protein secretion system complex"/>
    <property type="evidence" value="ECO:0007669"/>
    <property type="project" value="InterPro"/>
</dbReference>
<evidence type="ECO:0000256" key="4">
    <source>
        <dbReference type="ARBA" id="ARBA00022519"/>
    </source>
</evidence>
<feature type="region of interest" description="Disordered" evidence="8">
    <location>
        <begin position="207"/>
        <end position="239"/>
    </location>
</feature>
<reference evidence="9 10" key="2">
    <citation type="submission" date="2018-06" db="EMBL/GenBank/DDBJ databases">
        <title>Marinobactersediminissp. nov, a moderately halophilic bacterium isolated from marine solar saltern.</title>
        <authorList>
            <person name="Zhang Y."/>
        </authorList>
    </citation>
    <scope>NUCLEOTIDE SEQUENCE [LARGE SCALE GENOMIC DNA]</scope>
    <source>
        <strain evidence="9 10">F01</strain>
    </source>
</reference>
<dbReference type="InterPro" id="IPR010055">
    <property type="entry name" value="T2SS_protein-GspJ"/>
</dbReference>
<dbReference type="SUPFAM" id="SSF54523">
    <property type="entry name" value="Pili subunits"/>
    <property type="match status" value="1"/>
</dbReference>
<keyword evidence="4" id="KW-0997">Cell inner membrane</keyword>
<dbReference type="Gene3D" id="3.10.610.10">
    <property type="entry name" value="GSPII I/J protein-like"/>
    <property type="match status" value="1"/>
</dbReference>
<keyword evidence="7" id="KW-0472">Membrane</keyword>
<evidence type="ECO:0000313" key="10">
    <source>
        <dbReference type="Proteomes" id="UP000253987"/>
    </source>
</evidence>
<dbReference type="GO" id="GO:0005886">
    <property type="term" value="C:plasma membrane"/>
    <property type="evidence" value="ECO:0007669"/>
    <property type="project" value="UniProtKB-SubCell"/>
</dbReference>
<sequence length="239" mass="26889">MEMLIAVTITAVIGLGVWQVLGNVVSSRDRVNEVADQFDAVQRTMLLLERDITQIVNRPGRDIYGDFNPAVTSREDDFALMLTRQGWRNPLGTRRSTLQRVAWEYTGDELRRRYWVSVDQGQEDNSQDTVLLSDVTGFAVRFLDDERNWRDNWPDDASMASLSPGTRPTIPLPLGIEITLEHERFGELVRTFTLPDFDISQAQGVINAVNESQDEQEDTQPEDDAQQDSSQTGGNNAGG</sequence>
<dbReference type="AlphaFoldDB" id="A0A2V4A0X6"/>
<dbReference type="EMBL" id="QFWX01000003">
    <property type="protein sequence ID" value="PXX92030.1"/>
    <property type="molecule type" value="Genomic_DNA"/>
</dbReference>
<keyword evidence="10" id="KW-1185">Reference proteome</keyword>
<comment type="subcellular location">
    <subcellularLocation>
        <location evidence="1">Cell inner membrane</location>
        <topology evidence="1">Single-pass membrane protein</topology>
    </subcellularLocation>
</comment>
<accession>A0A2V4A0X6</accession>
<proteinExistence type="predicted"/>
<comment type="caution">
    <text evidence="9">The sequence shown here is derived from an EMBL/GenBank/DDBJ whole genome shotgun (WGS) entry which is preliminary data.</text>
</comment>
<dbReference type="GO" id="GO:0015628">
    <property type="term" value="P:protein secretion by the type II secretion system"/>
    <property type="evidence" value="ECO:0007669"/>
    <property type="project" value="InterPro"/>
</dbReference>
<dbReference type="Proteomes" id="UP000253987">
    <property type="component" value="Unassembled WGS sequence"/>
</dbReference>
<evidence type="ECO:0000256" key="2">
    <source>
        <dbReference type="ARBA" id="ARBA00022475"/>
    </source>
</evidence>
<feature type="compositionally biased region" description="Polar residues" evidence="8">
    <location>
        <begin position="229"/>
        <end position="239"/>
    </location>
</feature>
<keyword evidence="5" id="KW-0812">Transmembrane</keyword>
<evidence type="ECO:0000256" key="6">
    <source>
        <dbReference type="ARBA" id="ARBA00022989"/>
    </source>
</evidence>
<dbReference type="OrthoDB" id="9794345at2"/>
<protein>
    <submittedName>
        <fullName evidence="9">Type II secretion system protein GspJ</fullName>
    </submittedName>
</protein>
<evidence type="ECO:0000313" key="9">
    <source>
        <dbReference type="EMBL" id="PXX92030.1"/>
    </source>
</evidence>
<dbReference type="Pfam" id="PF11612">
    <property type="entry name" value="T2SSJ"/>
    <property type="match status" value="1"/>
</dbReference>
<evidence type="ECO:0000256" key="8">
    <source>
        <dbReference type="SAM" id="MobiDB-lite"/>
    </source>
</evidence>
<keyword evidence="3" id="KW-0488">Methylation</keyword>
<evidence type="ECO:0000256" key="1">
    <source>
        <dbReference type="ARBA" id="ARBA00004377"/>
    </source>
</evidence>
<keyword evidence="2" id="KW-1003">Cell membrane</keyword>
<evidence type="ECO:0000256" key="7">
    <source>
        <dbReference type="ARBA" id="ARBA00023136"/>
    </source>
</evidence>
<dbReference type="InterPro" id="IPR045584">
    <property type="entry name" value="Pilin-like"/>
</dbReference>
<gene>
    <name evidence="9" type="primary">gspJ</name>
    <name evidence="9" type="ORF">DIT71_07875</name>
</gene>
<evidence type="ECO:0000256" key="3">
    <source>
        <dbReference type="ARBA" id="ARBA00022481"/>
    </source>
</evidence>